<dbReference type="SUPFAM" id="SSF53223">
    <property type="entry name" value="Aminoacid dehydrogenase-like, N-terminal domain"/>
    <property type="match status" value="1"/>
</dbReference>
<proteinExistence type="predicted"/>
<dbReference type="InterPro" id="IPR046346">
    <property type="entry name" value="Aminoacid_DH-like_N_sf"/>
</dbReference>
<name>A0A5C6DBU2_9BACT</name>
<keyword evidence="2" id="KW-1185">Reference proteome</keyword>
<sequence length="288" mass="32083">MDVTIKSRTPKPSEPETVVTEPLIAVLGHPIAGNPSQFALERAFESLQRDWRVISFDVEPDDLHVALSGLDVLGINGILLGTELAEHAARWFNEQTRESTSAKQTAEQQVSQSTRIDCFYRAVQETNVATLLATDAQSDWLAEQIEAYFDEHDSGIPPQVCLIGETTLHIGKWMSEKRSDVKIVQLRDESEQFCADSIAGSSVFLIGNQKPDANLLDWDDWLVSPESSLVFDFTDGYDTLDRLLESGRNVVTSQQCYAGVLSKCINQWLGECPPIEVIQDAMEEYMAV</sequence>
<dbReference type="OrthoDB" id="9792692at2"/>
<gene>
    <name evidence="1" type="ORF">Q31b_56490</name>
</gene>
<evidence type="ECO:0008006" key="3">
    <source>
        <dbReference type="Google" id="ProtNLM"/>
    </source>
</evidence>
<organism evidence="1 2">
    <name type="scientific">Novipirellula aureliae</name>
    <dbReference type="NCBI Taxonomy" id="2527966"/>
    <lineage>
        <taxon>Bacteria</taxon>
        <taxon>Pseudomonadati</taxon>
        <taxon>Planctomycetota</taxon>
        <taxon>Planctomycetia</taxon>
        <taxon>Pirellulales</taxon>
        <taxon>Pirellulaceae</taxon>
        <taxon>Novipirellula</taxon>
    </lineage>
</organism>
<reference evidence="1 2" key="1">
    <citation type="submission" date="2019-02" db="EMBL/GenBank/DDBJ databases">
        <title>Deep-cultivation of Planctomycetes and their phenomic and genomic characterization uncovers novel biology.</title>
        <authorList>
            <person name="Wiegand S."/>
            <person name="Jogler M."/>
            <person name="Boedeker C."/>
            <person name="Pinto D."/>
            <person name="Vollmers J."/>
            <person name="Rivas-Marin E."/>
            <person name="Kohn T."/>
            <person name="Peeters S.H."/>
            <person name="Heuer A."/>
            <person name="Rast P."/>
            <person name="Oberbeckmann S."/>
            <person name="Bunk B."/>
            <person name="Jeske O."/>
            <person name="Meyerdierks A."/>
            <person name="Storesund J.E."/>
            <person name="Kallscheuer N."/>
            <person name="Luecker S."/>
            <person name="Lage O.M."/>
            <person name="Pohl T."/>
            <person name="Merkel B.J."/>
            <person name="Hornburger P."/>
            <person name="Mueller R.-W."/>
            <person name="Bruemmer F."/>
            <person name="Labrenz M."/>
            <person name="Spormann A.M."/>
            <person name="Op Den Camp H."/>
            <person name="Overmann J."/>
            <person name="Amann R."/>
            <person name="Jetten M.S.M."/>
            <person name="Mascher T."/>
            <person name="Medema M.H."/>
            <person name="Devos D.P."/>
            <person name="Kaster A.-K."/>
            <person name="Ovreas L."/>
            <person name="Rohde M."/>
            <person name="Galperin M.Y."/>
            <person name="Jogler C."/>
        </authorList>
    </citation>
    <scope>NUCLEOTIDE SEQUENCE [LARGE SCALE GENOMIC DNA]</scope>
    <source>
        <strain evidence="1 2">Q31b</strain>
    </source>
</reference>
<evidence type="ECO:0000313" key="1">
    <source>
        <dbReference type="EMBL" id="TWU34178.1"/>
    </source>
</evidence>
<comment type="caution">
    <text evidence="1">The sequence shown here is derived from an EMBL/GenBank/DDBJ whole genome shotgun (WGS) entry which is preliminary data.</text>
</comment>
<dbReference type="Proteomes" id="UP000315471">
    <property type="component" value="Unassembled WGS sequence"/>
</dbReference>
<accession>A0A5C6DBU2</accession>
<dbReference type="GO" id="GO:0016491">
    <property type="term" value="F:oxidoreductase activity"/>
    <property type="evidence" value="ECO:0007669"/>
    <property type="project" value="UniProtKB-ARBA"/>
</dbReference>
<dbReference type="RefSeq" id="WP_146602707.1">
    <property type="nucleotide sequence ID" value="NZ_SJPY01000012.1"/>
</dbReference>
<dbReference type="Gene3D" id="3.40.50.10860">
    <property type="entry name" value="Leucine Dehydrogenase, chain A, domain 1"/>
    <property type="match status" value="1"/>
</dbReference>
<dbReference type="EMBL" id="SJPY01000012">
    <property type="protein sequence ID" value="TWU34178.1"/>
    <property type="molecule type" value="Genomic_DNA"/>
</dbReference>
<protein>
    <recommendedName>
        <fullName evidence="3">Shikimate 5-dehydrogenase</fullName>
    </recommendedName>
</protein>
<evidence type="ECO:0000313" key="2">
    <source>
        <dbReference type="Proteomes" id="UP000315471"/>
    </source>
</evidence>
<dbReference type="AlphaFoldDB" id="A0A5C6DBU2"/>